<organism evidence="2">
    <name type="scientific">hydrothermal vent metagenome</name>
    <dbReference type="NCBI Taxonomy" id="652676"/>
    <lineage>
        <taxon>unclassified sequences</taxon>
        <taxon>metagenomes</taxon>
        <taxon>ecological metagenomes</taxon>
    </lineage>
</organism>
<evidence type="ECO:0008006" key="3">
    <source>
        <dbReference type="Google" id="ProtNLM"/>
    </source>
</evidence>
<reference evidence="2" key="1">
    <citation type="submission" date="2016-10" db="EMBL/GenBank/DDBJ databases">
        <authorList>
            <person name="de Groot N.N."/>
        </authorList>
    </citation>
    <scope>NUCLEOTIDE SEQUENCE</scope>
</reference>
<sequence length="87" mass="9976">MLKNILYTGLGGALLLKDRVEEGLIKLEEKGKLSKDDTKQFLDDLKARGEEENDRYKEQLKEALREVVEELGLATKEDIEKLKADKE</sequence>
<accession>A0A1W1BG16</accession>
<evidence type="ECO:0000313" key="2">
    <source>
        <dbReference type="EMBL" id="SFV52474.1"/>
    </source>
</evidence>
<keyword evidence="1" id="KW-0175">Coiled coil</keyword>
<name>A0A1W1BG16_9ZZZZ</name>
<dbReference type="AlphaFoldDB" id="A0A1W1BG16"/>
<evidence type="ECO:0000256" key="1">
    <source>
        <dbReference type="SAM" id="Coils"/>
    </source>
</evidence>
<feature type="coiled-coil region" evidence="1">
    <location>
        <begin position="39"/>
        <end position="77"/>
    </location>
</feature>
<proteinExistence type="predicted"/>
<dbReference type="EMBL" id="FPHC01000026">
    <property type="protein sequence ID" value="SFV52474.1"/>
    <property type="molecule type" value="Genomic_DNA"/>
</dbReference>
<protein>
    <recommendedName>
        <fullName evidence="3">Polyhydroxyalkanoate synthesis regulator phasin</fullName>
    </recommendedName>
</protein>
<gene>
    <name evidence="2" type="ORF">MNB_SV-6-168</name>
</gene>